<organism evidence="2 3">
    <name type="scientific">Candidatus Danuiimicrobium aquiferis</name>
    <dbReference type="NCBI Taxonomy" id="1801832"/>
    <lineage>
        <taxon>Bacteria</taxon>
        <taxon>Pseudomonadati</taxon>
        <taxon>Candidatus Omnitrophota</taxon>
        <taxon>Candidatus Danuiimicrobium</taxon>
    </lineage>
</organism>
<name>A0A1G1KVL0_9BACT</name>
<evidence type="ECO:0000313" key="2">
    <source>
        <dbReference type="EMBL" id="OGW96937.1"/>
    </source>
</evidence>
<protein>
    <submittedName>
        <fullName evidence="2">Uncharacterized protein</fullName>
    </submittedName>
</protein>
<keyword evidence="1" id="KW-0472">Membrane</keyword>
<sequence>MKTLAFCHSRESGNPETMDARFRGHDTNENHRYFKTPNKYSPNTISAKSDNLNTEMNAAPSIPKIARIGILSIFYVIILILIITTSTSIERTAPPELLKSLFQGTDKGFIPLGNKLKSLKPLLPKTGVFSFITDDDTSLQSKTLYREAQSSLCPLVLNWEPKEQLGILFCRNASTAEKRLKETGYEWLSKMNDSQGIVRKLK</sequence>
<keyword evidence="1" id="KW-0812">Transmembrane</keyword>
<reference evidence="2 3" key="1">
    <citation type="journal article" date="2016" name="Nat. Commun.">
        <title>Thousands of microbial genomes shed light on interconnected biogeochemical processes in an aquifer system.</title>
        <authorList>
            <person name="Anantharaman K."/>
            <person name="Brown C.T."/>
            <person name="Hug L.A."/>
            <person name="Sharon I."/>
            <person name="Castelle C.J."/>
            <person name="Probst A.J."/>
            <person name="Thomas B.C."/>
            <person name="Singh A."/>
            <person name="Wilkins M.J."/>
            <person name="Karaoz U."/>
            <person name="Brodie E.L."/>
            <person name="Williams K.H."/>
            <person name="Hubbard S.S."/>
            <person name="Banfield J.F."/>
        </authorList>
    </citation>
    <scope>NUCLEOTIDE SEQUENCE [LARGE SCALE GENOMIC DNA]</scope>
</reference>
<gene>
    <name evidence="2" type="ORF">A3G33_02950</name>
</gene>
<dbReference type="EMBL" id="MHFR01000045">
    <property type="protein sequence ID" value="OGW96937.1"/>
    <property type="molecule type" value="Genomic_DNA"/>
</dbReference>
<evidence type="ECO:0000256" key="1">
    <source>
        <dbReference type="SAM" id="Phobius"/>
    </source>
</evidence>
<feature type="transmembrane region" description="Helical" evidence="1">
    <location>
        <begin position="65"/>
        <end position="84"/>
    </location>
</feature>
<dbReference type="Proteomes" id="UP000178187">
    <property type="component" value="Unassembled WGS sequence"/>
</dbReference>
<comment type="caution">
    <text evidence="2">The sequence shown here is derived from an EMBL/GenBank/DDBJ whole genome shotgun (WGS) entry which is preliminary data.</text>
</comment>
<accession>A0A1G1KVL0</accession>
<proteinExistence type="predicted"/>
<dbReference type="AlphaFoldDB" id="A0A1G1KVL0"/>
<keyword evidence="1" id="KW-1133">Transmembrane helix</keyword>
<evidence type="ECO:0000313" key="3">
    <source>
        <dbReference type="Proteomes" id="UP000178187"/>
    </source>
</evidence>